<reference evidence="4" key="1">
    <citation type="submission" date="2009-07" db="EMBL/GenBank/DDBJ databases">
        <title>Complete sequence of Geobacter sp. M21.</title>
        <authorList>
            <consortium name="US DOE Joint Genome Institute"/>
            <person name="Lucas S."/>
            <person name="Copeland A."/>
            <person name="Lapidus A."/>
            <person name="Glavina del Rio T."/>
            <person name="Dalin E."/>
            <person name="Tice H."/>
            <person name="Bruce D."/>
            <person name="Goodwin L."/>
            <person name="Pitluck S."/>
            <person name="Saunders E."/>
            <person name="Brettin T."/>
            <person name="Detter J.C."/>
            <person name="Han C."/>
            <person name="Larimer F."/>
            <person name="Land M."/>
            <person name="Hauser L."/>
            <person name="Kyrpides N."/>
            <person name="Ovchinnikova G."/>
            <person name="Lovley D."/>
        </authorList>
    </citation>
    <scope>NUCLEOTIDE SEQUENCE [LARGE SCALE GENOMIC DNA]</scope>
    <source>
        <strain evidence="4">M21</strain>
    </source>
</reference>
<feature type="region of interest" description="Disordered" evidence="1">
    <location>
        <begin position="402"/>
        <end position="424"/>
    </location>
</feature>
<dbReference type="InterPro" id="IPR011723">
    <property type="entry name" value="Znf/thioredoxin_put"/>
</dbReference>
<dbReference type="KEGG" id="gem:GM21_2497"/>
<dbReference type="Pfam" id="PF13719">
    <property type="entry name" value="Zn_ribbon_5"/>
    <property type="match status" value="1"/>
</dbReference>
<sequence length="707" mass="73313">MILQCDQCNTKFRLDDSKLKPGGVKVRCSKCRHVFVAGAEQKQEESEFDVLLSGLGAPAAAAAEAQAPAAEQVANDLAAVETGVKPQQPEESDGGLGDFDFSADVGEPLSPAPTQDTVVPEKAATAPGDDLDFGDLSFDTGTAAAEPPAPTAPEAEFGEFGDFDFNEETVSPPPKEQPAGEEMDFGEVSFDQEPAPAKEDQAAPAVADAFDFGEFSFDEETPLVKEESPAPAAADAFEFGEFSFDESASAAKEPQAPAAPDSLNFGDFSFEEGVGIPEPAAPAAAESLDFGELSFEETPSAAKEETAEPAGPHDFGEFSFDEQAPALREEKGAAAAESTMDFGEFSFEEEAGTPQPEAPASAAGSGFGELSFEEEAAPAEEKPAVAAATMDFGEFSFEDEAAGPKETAAKPVAPGQPSSAEPDEAFSFGELSFGEEAEPEPVPKQAAGPVAGAALTGATLAAAGKTEDAAPAAPAAAASGQAPKAAASPLDFHFGEQPPDVAPGEFAEDELPPLSIISRRKGRSAFTIAIVAISVIVVLALSAAGLYVLQSGPAALQKLDKMGIGFVAKWFGMEVPEEGRITIRNPLASFYQNHQAGELFVVTGEAVNSFRKARASIQVRVSLYDKSGKVLMQKTAYCGNRLSKEQLTTLPLEKLESIMNNQFGDSLSNLGVQPGQPIGFVVAIANVPKEAADFGVEVVGSTVAAGQ</sequence>
<keyword evidence="2" id="KW-1133">Transmembrane helix</keyword>
<feature type="domain" description="Zinc finger/thioredoxin putative" evidence="3">
    <location>
        <begin position="1"/>
        <end position="37"/>
    </location>
</feature>
<dbReference type="InterPro" id="IPR021834">
    <property type="entry name" value="DUF3426"/>
</dbReference>
<evidence type="ECO:0000313" key="4">
    <source>
        <dbReference type="EMBL" id="ACT18539.1"/>
    </source>
</evidence>
<dbReference type="EMBL" id="CP001661">
    <property type="protein sequence ID" value="ACT18539.1"/>
    <property type="molecule type" value="Genomic_DNA"/>
</dbReference>
<name>C6DZZ5_GEOSM</name>
<dbReference type="NCBIfam" id="TIGR02098">
    <property type="entry name" value="MJ0042_CXXC"/>
    <property type="match status" value="1"/>
</dbReference>
<organism evidence="4">
    <name type="scientific">Geobacter sp. (strain M21)</name>
    <dbReference type="NCBI Taxonomy" id="443144"/>
    <lineage>
        <taxon>Bacteria</taxon>
        <taxon>Pseudomonadati</taxon>
        <taxon>Thermodesulfobacteriota</taxon>
        <taxon>Desulfuromonadia</taxon>
        <taxon>Geobacterales</taxon>
        <taxon>Geobacteraceae</taxon>
        <taxon>Geobacter</taxon>
    </lineage>
</organism>
<protein>
    <submittedName>
        <fullName evidence="4">MJ0042 family finger-like protein</fullName>
    </submittedName>
</protein>
<proteinExistence type="predicted"/>
<dbReference type="eggNOG" id="ENOG502ZAYQ">
    <property type="taxonomic scope" value="Bacteria"/>
</dbReference>
<feature type="region of interest" description="Disordered" evidence="1">
    <location>
        <begin position="245"/>
        <end position="276"/>
    </location>
</feature>
<dbReference type="AlphaFoldDB" id="C6DZZ5"/>
<evidence type="ECO:0000256" key="1">
    <source>
        <dbReference type="SAM" id="MobiDB-lite"/>
    </source>
</evidence>
<feature type="compositionally biased region" description="Low complexity" evidence="1">
    <location>
        <begin position="246"/>
        <end position="260"/>
    </location>
</feature>
<evidence type="ECO:0000259" key="3">
    <source>
        <dbReference type="Pfam" id="PF13719"/>
    </source>
</evidence>
<gene>
    <name evidence="4" type="ordered locus">GM21_2497</name>
</gene>
<feature type="region of interest" description="Disordered" evidence="1">
    <location>
        <begin position="82"/>
        <end position="130"/>
    </location>
</feature>
<feature type="region of interest" description="Disordered" evidence="1">
    <location>
        <begin position="348"/>
        <end position="367"/>
    </location>
</feature>
<dbReference type="OrthoDB" id="5506264at2"/>
<keyword evidence="2" id="KW-0472">Membrane</keyword>
<evidence type="ECO:0000256" key="2">
    <source>
        <dbReference type="SAM" id="Phobius"/>
    </source>
</evidence>
<dbReference type="STRING" id="443144.GM21_2497"/>
<dbReference type="HOGENOM" id="CLU_024180_0_0_7"/>
<dbReference type="Pfam" id="PF11906">
    <property type="entry name" value="DUF3426"/>
    <property type="match status" value="1"/>
</dbReference>
<feature type="transmembrane region" description="Helical" evidence="2">
    <location>
        <begin position="525"/>
        <end position="549"/>
    </location>
</feature>
<keyword evidence="2" id="KW-0812">Transmembrane</keyword>
<accession>C6DZZ5</accession>
<feature type="region of interest" description="Disordered" evidence="1">
    <location>
        <begin position="296"/>
        <end position="318"/>
    </location>
</feature>